<comment type="caution">
    <text evidence="2">The sequence shown here is derived from an EMBL/GenBank/DDBJ whole genome shotgun (WGS) entry which is preliminary data.</text>
</comment>
<protein>
    <submittedName>
        <fullName evidence="2">Uncharacterized protein</fullName>
    </submittedName>
</protein>
<feature type="region of interest" description="Disordered" evidence="1">
    <location>
        <begin position="1"/>
        <end position="34"/>
    </location>
</feature>
<dbReference type="Proteomes" id="UP000236291">
    <property type="component" value="Unassembled WGS sequence"/>
</dbReference>
<reference evidence="2 3" key="1">
    <citation type="journal article" date="2014" name="Am. J. Bot.">
        <title>Genome assembly and annotation for red clover (Trifolium pratense; Fabaceae).</title>
        <authorList>
            <person name="Istvanek J."/>
            <person name="Jaros M."/>
            <person name="Krenek A."/>
            <person name="Repkova J."/>
        </authorList>
    </citation>
    <scope>NUCLEOTIDE SEQUENCE [LARGE SCALE GENOMIC DNA]</scope>
    <source>
        <strain evidence="3">cv. Tatra</strain>
        <tissue evidence="2">Young leaves</tissue>
    </source>
</reference>
<dbReference type="EMBL" id="ASHM01010099">
    <property type="protein sequence ID" value="PNX91904.1"/>
    <property type="molecule type" value="Genomic_DNA"/>
</dbReference>
<evidence type="ECO:0000313" key="2">
    <source>
        <dbReference type="EMBL" id="PNX91904.1"/>
    </source>
</evidence>
<dbReference type="AlphaFoldDB" id="A0A2K3MMD0"/>
<proteinExistence type="predicted"/>
<evidence type="ECO:0000313" key="3">
    <source>
        <dbReference type="Proteomes" id="UP000236291"/>
    </source>
</evidence>
<gene>
    <name evidence="2" type="ORF">L195_g015029</name>
</gene>
<reference evidence="2 3" key="2">
    <citation type="journal article" date="2017" name="Front. Plant Sci.">
        <title>Gene Classification and Mining of Molecular Markers Useful in Red Clover (Trifolium pratense) Breeding.</title>
        <authorList>
            <person name="Istvanek J."/>
            <person name="Dluhosova J."/>
            <person name="Dluhos P."/>
            <person name="Patkova L."/>
            <person name="Nedelnik J."/>
            <person name="Repkova J."/>
        </authorList>
    </citation>
    <scope>NUCLEOTIDE SEQUENCE [LARGE SCALE GENOMIC DNA]</scope>
    <source>
        <strain evidence="3">cv. Tatra</strain>
        <tissue evidence="2">Young leaves</tissue>
    </source>
</reference>
<accession>A0A2K3MMD0</accession>
<evidence type="ECO:0000256" key="1">
    <source>
        <dbReference type="SAM" id="MobiDB-lite"/>
    </source>
</evidence>
<sequence length="55" mass="6476">MSCEEWRKQVEQHNTAKKGAGSTTVENEERDVNGEDELWITEQHDLRAMGFRIWV</sequence>
<feature type="compositionally biased region" description="Basic and acidic residues" evidence="1">
    <location>
        <begin position="1"/>
        <end position="11"/>
    </location>
</feature>
<name>A0A2K3MMD0_TRIPR</name>
<organism evidence="2 3">
    <name type="scientific">Trifolium pratense</name>
    <name type="common">Red clover</name>
    <dbReference type="NCBI Taxonomy" id="57577"/>
    <lineage>
        <taxon>Eukaryota</taxon>
        <taxon>Viridiplantae</taxon>
        <taxon>Streptophyta</taxon>
        <taxon>Embryophyta</taxon>
        <taxon>Tracheophyta</taxon>
        <taxon>Spermatophyta</taxon>
        <taxon>Magnoliopsida</taxon>
        <taxon>eudicotyledons</taxon>
        <taxon>Gunneridae</taxon>
        <taxon>Pentapetalae</taxon>
        <taxon>rosids</taxon>
        <taxon>fabids</taxon>
        <taxon>Fabales</taxon>
        <taxon>Fabaceae</taxon>
        <taxon>Papilionoideae</taxon>
        <taxon>50 kb inversion clade</taxon>
        <taxon>NPAAA clade</taxon>
        <taxon>Hologalegina</taxon>
        <taxon>IRL clade</taxon>
        <taxon>Trifolieae</taxon>
        <taxon>Trifolium</taxon>
    </lineage>
</organism>